<dbReference type="EMBL" id="CASHSV030000206">
    <property type="protein sequence ID" value="CAJ2654968.1"/>
    <property type="molecule type" value="Genomic_DNA"/>
</dbReference>
<accession>A0ACB0KF30</accession>
<evidence type="ECO:0000313" key="1">
    <source>
        <dbReference type="EMBL" id="CAJ2654968.1"/>
    </source>
</evidence>
<comment type="caution">
    <text evidence="1">The sequence shown here is derived from an EMBL/GenBank/DDBJ whole genome shotgun (WGS) entry which is preliminary data.</text>
</comment>
<organism evidence="1 2">
    <name type="scientific">Trifolium pratense</name>
    <name type="common">Red clover</name>
    <dbReference type="NCBI Taxonomy" id="57577"/>
    <lineage>
        <taxon>Eukaryota</taxon>
        <taxon>Viridiplantae</taxon>
        <taxon>Streptophyta</taxon>
        <taxon>Embryophyta</taxon>
        <taxon>Tracheophyta</taxon>
        <taxon>Spermatophyta</taxon>
        <taxon>Magnoliopsida</taxon>
        <taxon>eudicotyledons</taxon>
        <taxon>Gunneridae</taxon>
        <taxon>Pentapetalae</taxon>
        <taxon>rosids</taxon>
        <taxon>fabids</taxon>
        <taxon>Fabales</taxon>
        <taxon>Fabaceae</taxon>
        <taxon>Papilionoideae</taxon>
        <taxon>50 kb inversion clade</taxon>
        <taxon>NPAAA clade</taxon>
        <taxon>Hologalegina</taxon>
        <taxon>IRL clade</taxon>
        <taxon>Trifolieae</taxon>
        <taxon>Trifolium</taxon>
    </lineage>
</organism>
<proteinExistence type="predicted"/>
<evidence type="ECO:0000313" key="2">
    <source>
        <dbReference type="Proteomes" id="UP001177021"/>
    </source>
</evidence>
<reference evidence="1" key="1">
    <citation type="submission" date="2023-10" db="EMBL/GenBank/DDBJ databases">
        <authorList>
            <person name="Rodriguez Cubillos JULIANA M."/>
            <person name="De Vega J."/>
        </authorList>
    </citation>
    <scope>NUCLEOTIDE SEQUENCE</scope>
</reference>
<keyword evidence="2" id="KW-1185">Reference proteome</keyword>
<sequence length="235" mass="27312">MARTPSCDKSGMRKGTWTAEEDRKLIAYVSRYGCWNWRQLPKFAGLSRCGKSCRLRWMNYLRPDIKRGNFTQQEEELIIRMHKKLGNRWSTIAAELPGRTDNEVKNHWHTSLKKRVQHNTITNIEDTNGPLSPISSSSEFSSTTTYSDQSSTHDFDDFGFLDGLMESMDQSFWLDDLSEIVQDNTNDVLLVSPNESNLVLDNDFASFLDDSFWTQPYEAYMSQVLYNNHWGFSEF</sequence>
<gene>
    <name evidence="1" type="ORF">MILVUS5_LOCUS22000</name>
</gene>
<name>A0ACB0KF30_TRIPR</name>
<protein>
    <submittedName>
        <fullName evidence="1">Uncharacterized protein</fullName>
    </submittedName>
</protein>
<dbReference type="Proteomes" id="UP001177021">
    <property type="component" value="Unassembled WGS sequence"/>
</dbReference>